<name>A0A7R7ZTE4_ASPCH</name>
<evidence type="ECO:0000259" key="8">
    <source>
        <dbReference type="PROSITE" id="PS51873"/>
    </source>
</evidence>
<dbReference type="KEGG" id="ache:ACHE_80681S"/>
<evidence type="ECO:0000313" key="10">
    <source>
        <dbReference type="Proteomes" id="UP000637239"/>
    </source>
</evidence>
<dbReference type="CDD" id="cd22584">
    <property type="entry name" value="Rcat_RBR_unk"/>
    <property type="match status" value="1"/>
</dbReference>
<protein>
    <recommendedName>
        <fullName evidence="8">RING-type domain-containing protein</fullName>
    </recommendedName>
</protein>
<dbReference type="AlphaFoldDB" id="A0A7R7ZTE4"/>
<gene>
    <name evidence="9" type="ORF">ACHE_80681S</name>
</gene>
<evidence type="ECO:0000313" key="9">
    <source>
        <dbReference type="EMBL" id="BCR92781.1"/>
    </source>
</evidence>
<reference evidence="9" key="2">
    <citation type="submission" date="2021-02" db="EMBL/GenBank/DDBJ databases">
        <title>Aspergillus chevalieri M1 genome sequence.</title>
        <authorList>
            <person name="Kadooka C."/>
            <person name="Mori K."/>
            <person name="Futagami T."/>
        </authorList>
    </citation>
    <scope>NUCLEOTIDE SEQUENCE</scope>
    <source>
        <strain evidence="9">M1</strain>
    </source>
</reference>
<dbReference type="GeneID" id="66987130"/>
<dbReference type="InterPro" id="IPR044066">
    <property type="entry name" value="TRIAD_supradom"/>
</dbReference>
<dbReference type="PROSITE" id="PS51873">
    <property type="entry name" value="TRIAD"/>
    <property type="match status" value="1"/>
</dbReference>
<keyword evidence="3" id="KW-0677">Repeat</keyword>
<sequence length="340" mass="38828">MENMDEASQATIITLLLRDTEDIFDASVDTHVYSDLQLALSLWQEEIDNYANVAEDRKIAERIASAPRRGRGNRTVVRGRDDERVTASWHRLAAGKEVDLLGYDPPAQAQAKSSEKSVTPQKQPELEPEPEHERERDRDPPKPNPLRCISCSGMVAPDTAIKTPCSHHHCRTCVLELVQLSLDSETIFAPQCCHTEIPLTLLQPIFDSEPDIERQFDEKVTYHNDSNRTYCSNSTCARYLGPNTKSPGTNMRYCVGCLRWTCVTCQKTHVPWMGCQFGDEEVLQWVKQWNWQQCLQCKHWVELEAGCNHVVCRCGNGFCYECGAKWKSCDCELHRYFGRV</sequence>
<organism evidence="9 10">
    <name type="scientific">Aspergillus chevalieri</name>
    <name type="common">Eurotium chevalieri</name>
    <dbReference type="NCBI Taxonomy" id="182096"/>
    <lineage>
        <taxon>Eukaryota</taxon>
        <taxon>Fungi</taxon>
        <taxon>Dikarya</taxon>
        <taxon>Ascomycota</taxon>
        <taxon>Pezizomycotina</taxon>
        <taxon>Eurotiomycetes</taxon>
        <taxon>Eurotiomycetidae</taxon>
        <taxon>Eurotiales</taxon>
        <taxon>Aspergillaceae</taxon>
        <taxon>Aspergillus</taxon>
        <taxon>Aspergillus subgen. Aspergillus</taxon>
    </lineage>
</organism>
<keyword evidence="5" id="KW-0833">Ubl conjugation pathway</keyword>
<feature type="region of interest" description="Disordered" evidence="7">
    <location>
        <begin position="107"/>
        <end position="144"/>
    </location>
</feature>
<evidence type="ECO:0000256" key="1">
    <source>
        <dbReference type="ARBA" id="ARBA00022679"/>
    </source>
</evidence>
<feature type="domain" description="RING-type" evidence="8">
    <location>
        <begin position="144"/>
        <end position="340"/>
    </location>
</feature>
<accession>A0A7R7ZTE4</accession>
<keyword evidence="10" id="KW-1185">Reference proteome</keyword>
<evidence type="ECO:0000256" key="5">
    <source>
        <dbReference type="ARBA" id="ARBA00022786"/>
    </source>
</evidence>
<dbReference type="PANTHER" id="PTHR11685">
    <property type="entry name" value="RBR FAMILY RING FINGER AND IBR DOMAIN-CONTAINING"/>
    <property type="match status" value="1"/>
</dbReference>
<feature type="compositionally biased region" description="Basic and acidic residues" evidence="7">
    <location>
        <begin position="129"/>
        <end position="141"/>
    </location>
</feature>
<dbReference type="Gene3D" id="1.20.120.1750">
    <property type="match status" value="1"/>
</dbReference>
<feature type="compositionally biased region" description="Polar residues" evidence="7">
    <location>
        <begin position="110"/>
        <end position="119"/>
    </location>
</feature>
<dbReference type="RefSeq" id="XP_043141294.1">
    <property type="nucleotide sequence ID" value="XM_043284079.1"/>
</dbReference>
<dbReference type="GO" id="GO:0004842">
    <property type="term" value="F:ubiquitin-protein transferase activity"/>
    <property type="evidence" value="ECO:0007669"/>
    <property type="project" value="InterPro"/>
</dbReference>
<dbReference type="InterPro" id="IPR031127">
    <property type="entry name" value="E3_UB_ligase_RBR"/>
</dbReference>
<evidence type="ECO:0000256" key="2">
    <source>
        <dbReference type="ARBA" id="ARBA00022723"/>
    </source>
</evidence>
<evidence type="ECO:0000256" key="4">
    <source>
        <dbReference type="ARBA" id="ARBA00022771"/>
    </source>
</evidence>
<dbReference type="GO" id="GO:0016567">
    <property type="term" value="P:protein ubiquitination"/>
    <property type="evidence" value="ECO:0007669"/>
    <property type="project" value="InterPro"/>
</dbReference>
<dbReference type="EMBL" id="AP024423">
    <property type="protein sequence ID" value="BCR92781.1"/>
    <property type="molecule type" value="Genomic_DNA"/>
</dbReference>
<proteinExistence type="predicted"/>
<keyword evidence="2" id="KW-0479">Metal-binding</keyword>
<evidence type="ECO:0000256" key="6">
    <source>
        <dbReference type="ARBA" id="ARBA00022833"/>
    </source>
</evidence>
<evidence type="ECO:0000256" key="7">
    <source>
        <dbReference type="SAM" id="MobiDB-lite"/>
    </source>
</evidence>
<evidence type="ECO:0000256" key="3">
    <source>
        <dbReference type="ARBA" id="ARBA00022737"/>
    </source>
</evidence>
<keyword evidence="6" id="KW-0862">Zinc</keyword>
<dbReference type="SUPFAM" id="SSF57850">
    <property type="entry name" value="RING/U-box"/>
    <property type="match status" value="1"/>
</dbReference>
<dbReference type="Proteomes" id="UP000637239">
    <property type="component" value="Chromosome 8"/>
</dbReference>
<keyword evidence="1" id="KW-0808">Transferase</keyword>
<dbReference type="GO" id="GO:0008270">
    <property type="term" value="F:zinc ion binding"/>
    <property type="evidence" value="ECO:0007669"/>
    <property type="project" value="UniProtKB-KW"/>
</dbReference>
<reference evidence="9" key="1">
    <citation type="submission" date="2021-01" db="EMBL/GenBank/DDBJ databases">
        <authorList>
            <consortium name="Aspergillus chevalieri M1 genome sequencing consortium"/>
            <person name="Kazuki M."/>
            <person name="Futagami T."/>
        </authorList>
    </citation>
    <scope>NUCLEOTIDE SEQUENCE</scope>
    <source>
        <strain evidence="9">M1</strain>
    </source>
</reference>
<keyword evidence="4" id="KW-0863">Zinc-finger</keyword>